<evidence type="ECO:0000313" key="2">
    <source>
        <dbReference type="EMBL" id="OQD83418.1"/>
    </source>
</evidence>
<feature type="transmembrane region" description="Helical" evidence="1">
    <location>
        <begin position="9"/>
        <end position="26"/>
    </location>
</feature>
<gene>
    <name evidence="2" type="ORF">PENSOL_c154G11065</name>
</gene>
<sequence length="124" mass="13558">MNVFAVGRLLAKTSLLLLFSSSYVFVDSIDVFTGLGIIVIVVTVIITTSATTVSSTTTSSITSATAGIVIVDSISDTFHISSYLECSPVLLHLIEIEFLGFETYDFFPNKLDLFDFQFKVLKDL</sequence>
<organism evidence="2 3">
    <name type="scientific">Penicillium solitum</name>
    <dbReference type="NCBI Taxonomy" id="60172"/>
    <lineage>
        <taxon>Eukaryota</taxon>
        <taxon>Fungi</taxon>
        <taxon>Dikarya</taxon>
        <taxon>Ascomycota</taxon>
        <taxon>Pezizomycotina</taxon>
        <taxon>Eurotiomycetes</taxon>
        <taxon>Eurotiomycetidae</taxon>
        <taxon>Eurotiales</taxon>
        <taxon>Aspergillaceae</taxon>
        <taxon>Penicillium</taxon>
    </lineage>
</organism>
<accession>A0A1V6Q2A2</accession>
<evidence type="ECO:0000256" key="1">
    <source>
        <dbReference type="SAM" id="Phobius"/>
    </source>
</evidence>
<evidence type="ECO:0000313" key="3">
    <source>
        <dbReference type="Proteomes" id="UP000191612"/>
    </source>
</evidence>
<reference evidence="3" key="1">
    <citation type="journal article" date="2017" name="Nat. Microbiol.">
        <title>Global analysis of biosynthetic gene clusters reveals vast potential of secondary metabolite production in Penicillium species.</title>
        <authorList>
            <person name="Nielsen J.C."/>
            <person name="Grijseels S."/>
            <person name="Prigent S."/>
            <person name="Ji B."/>
            <person name="Dainat J."/>
            <person name="Nielsen K.F."/>
            <person name="Frisvad J.C."/>
            <person name="Workman M."/>
            <person name="Nielsen J."/>
        </authorList>
    </citation>
    <scope>NUCLEOTIDE SEQUENCE [LARGE SCALE GENOMIC DNA]</scope>
    <source>
        <strain evidence="3">IBT 29525</strain>
    </source>
</reference>
<dbReference type="AlphaFoldDB" id="A0A1V6Q2A2"/>
<dbReference type="EMBL" id="MDYO01000153">
    <property type="protein sequence ID" value="OQD83418.1"/>
    <property type="molecule type" value="Genomic_DNA"/>
</dbReference>
<keyword evidence="1" id="KW-0472">Membrane</keyword>
<keyword evidence="1" id="KW-1133">Transmembrane helix</keyword>
<protein>
    <submittedName>
        <fullName evidence="2">Uncharacterized protein</fullName>
    </submittedName>
</protein>
<keyword evidence="3" id="KW-1185">Reference proteome</keyword>
<name>A0A1V6Q2A2_9EURO</name>
<proteinExistence type="predicted"/>
<dbReference type="Proteomes" id="UP000191612">
    <property type="component" value="Unassembled WGS sequence"/>
</dbReference>
<comment type="caution">
    <text evidence="2">The sequence shown here is derived from an EMBL/GenBank/DDBJ whole genome shotgun (WGS) entry which is preliminary data.</text>
</comment>
<keyword evidence="1" id="KW-0812">Transmembrane</keyword>
<feature type="transmembrane region" description="Helical" evidence="1">
    <location>
        <begin position="32"/>
        <end position="53"/>
    </location>
</feature>